<keyword evidence="4" id="KW-1185">Reference proteome</keyword>
<evidence type="ECO:0000256" key="1">
    <source>
        <dbReference type="SAM" id="MobiDB-lite"/>
    </source>
</evidence>
<comment type="caution">
    <text evidence="3">The sequence shown here is derived from an EMBL/GenBank/DDBJ whole genome shotgun (WGS) entry which is preliminary data.</text>
</comment>
<evidence type="ECO:0000256" key="2">
    <source>
        <dbReference type="SAM" id="Phobius"/>
    </source>
</evidence>
<dbReference type="AlphaFoldDB" id="A0AAD6Z1C9"/>
<keyword evidence="2" id="KW-0472">Membrane</keyword>
<accession>A0AAD6Z1C9</accession>
<protein>
    <submittedName>
        <fullName evidence="3">Uncharacterized protein</fullName>
    </submittedName>
</protein>
<proteinExistence type="predicted"/>
<reference evidence="3" key="1">
    <citation type="submission" date="2023-03" db="EMBL/GenBank/DDBJ databases">
        <title>Massive genome expansion in bonnet fungi (Mycena s.s.) driven by repeated elements and novel gene families across ecological guilds.</title>
        <authorList>
            <consortium name="Lawrence Berkeley National Laboratory"/>
            <person name="Harder C.B."/>
            <person name="Miyauchi S."/>
            <person name="Viragh M."/>
            <person name="Kuo A."/>
            <person name="Thoen E."/>
            <person name="Andreopoulos B."/>
            <person name="Lu D."/>
            <person name="Skrede I."/>
            <person name="Drula E."/>
            <person name="Henrissat B."/>
            <person name="Morin E."/>
            <person name="Kohler A."/>
            <person name="Barry K."/>
            <person name="LaButti K."/>
            <person name="Morin E."/>
            <person name="Salamov A."/>
            <person name="Lipzen A."/>
            <person name="Mereny Z."/>
            <person name="Hegedus B."/>
            <person name="Baldrian P."/>
            <person name="Stursova M."/>
            <person name="Weitz H."/>
            <person name="Taylor A."/>
            <person name="Grigoriev I.V."/>
            <person name="Nagy L.G."/>
            <person name="Martin F."/>
            <person name="Kauserud H."/>
        </authorList>
    </citation>
    <scope>NUCLEOTIDE SEQUENCE</scope>
    <source>
        <strain evidence="3">CBHHK002</strain>
    </source>
</reference>
<keyword evidence="2" id="KW-0812">Transmembrane</keyword>
<name>A0AAD6Z1C9_9AGAR</name>
<sequence length="104" mass="11303">MLIVIFTASLLTTLIFIVHAVILLAGPRRSPEGLESTALLVANLGMLVTAAYRFLHKSESDDLDALPYTYTYSVDGAGVDPSNASVAMDSTESWDQKKPTRVWS</sequence>
<organism evidence="3 4">
    <name type="scientific">Mycena albidolilacea</name>
    <dbReference type="NCBI Taxonomy" id="1033008"/>
    <lineage>
        <taxon>Eukaryota</taxon>
        <taxon>Fungi</taxon>
        <taxon>Dikarya</taxon>
        <taxon>Basidiomycota</taxon>
        <taxon>Agaricomycotina</taxon>
        <taxon>Agaricomycetes</taxon>
        <taxon>Agaricomycetidae</taxon>
        <taxon>Agaricales</taxon>
        <taxon>Marasmiineae</taxon>
        <taxon>Mycenaceae</taxon>
        <taxon>Mycena</taxon>
    </lineage>
</organism>
<gene>
    <name evidence="3" type="ORF">DFH08DRAFT_986336</name>
</gene>
<keyword evidence="2" id="KW-1133">Transmembrane helix</keyword>
<feature type="compositionally biased region" description="Polar residues" evidence="1">
    <location>
        <begin position="84"/>
        <end position="93"/>
    </location>
</feature>
<evidence type="ECO:0000313" key="4">
    <source>
        <dbReference type="Proteomes" id="UP001218218"/>
    </source>
</evidence>
<dbReference type="EMBL" id="JARIHO010000105">
    <property type="protein sequence ID" value="KAJ7303497.1"/>
    <property type="molecule type" value="Genomic_DNA"/>
</dbReference>
<feature type="region of interest" description="Disordered" evidence="1">
    <location>
        <begin position="84"/>
        <end position="104"/>
    </location>
</feature>
<evidence type="ECO:0000313" key="3">
    <source>
        <dbReference type="EMBL" id="KAJ7303497.1"/>
    </source>
</evidence>
<feature type="transmembrane region" description="Helical" evidence="2">
    <location>
        <begin position="36"/>
        <end position="55"/>
    </location>
</feature>
<dbReference type="Proteomes" id="UP001218218">
    <property type="component" value="Unassembled WGS sequence"/>
</dbReference>